<evidence type="ECO:0000313" key="8">
    <source>
        <dbReference type="Proteomes" id="UP000186549"/>
    </source>
</evidence>
<evidence type="ECO:0000256" key="4">
    <source>
        <dbReference type="SAM" id="MobiDB-lite"/>
    </source>
</evidence>
<feature type="domain" description="PASTA" evidence="6">
    <location>
        <begin position="651"/>
        <end position="707"/>
    </location>
</feature>
<dbReference type="Gene3D" id="3.40.710.10">
    <property type="entry name" value="DD-peptidase/beta-lactamase superfamily"/>
    <property type="match status" value="1"/>
</dbReference>
<proteinExistence type="predicted"/>
<organism evidence="7 8">
    <name type="scientific">Bacteroides uniformis</name>
    <dbReference type="NCBI Taxonomy" id="820"/>
    <lineage>
        <taxon>Bacteria</taxon>
        <taxon>Pseudomonadati</taxon>
        <taxon>Bacteroidota</taxon>
        <taxon>Bacteroidia</taxon>
        <taxon>Bacteroidales</taxon>
        <taxon>Bacteroidaceae</taxon>
        <taxon>Bacteroides</taxon>
    </lineage>
</organism>
<keyword evidence="3 5" id="KW-0472">Membrane</keyword>
<keyword evidence="5" id="KW-0812">Transmembrane</keyword>
<dbReference type="EMBL" id="MNQU01000333">
    <property type="protein sequence ID" value="OKZ28771.1"/>
    <property type="molecule type" value="Genomic_DNA"/>
</dbReference>
<dbReference type="PANTHER" id="PTHR30627:SF1">
    <property type="entry name" value="PEPTIDOGLYCAN D,D-TRANSPEPTIDASE FTSI"/>
    <property type="match status" value="1"/>
</dbReference>
<reference evidence="7 8" key="1">
    <citation type="journal article" date="2016" name="Nat. Biotechnol.">
        <title>Measurement of bacterial replication rates in microbial communities.</title>
        <authorList>
            <person name="Brown C.T."/>
            <person name="Olm M.R."/>
            <person name="Thomas B.C."/>
            <person name="Banfield J.F."/>
        </authorList>
    </citation>
    <scope>NUCLEOTIDE SEQUENCE [LARGE SCALE GENOMIC DNA]</scope>
    <source>
        <strain evidence="7">45_41</strain>
    </source>
</reference>
<dbReference type="InterPro" id="IPR050515">
    <property type="entry name" value="Beta-lactam/transpept"/>
</dbReference>
<protein>
    <recommendedName>
        <fullName evidence="6">PASTA domain-containing protein</fullName>
    </recommendedName>
</protein>
<dbReference type="InterPro" id="IPR001460">
    <property type="entry name" value="PCN-bd_Tpept"/>
</dbReference>
<gene>
    <name evidence="7" type="ORF">BHV79_18020</name>
</gene>
<feature type="compositionally biased region" description="Basic and acidic residues" evidence="4">
    <location>
        <begin position="1"/>
        <end position="11"/>
    </location>
</feature>
<dbReference type="SUPFAM" id="SSF56601">
    <property type="entry name" value="beta-lactamase/transpeptidase-like"/>
    <property type="match status" value="1"/>
</dbReference>
<evidence type="ECO:0000256" key="5">
    <source>
        <dbReference type="SAM" id="Phobius"/>
    </source>
</evidence>
<dbReference type="SUPFAM" id="SSF54184">
    <property type="entry name" value="Penicillin-binding protein 2x (pbp-2x), c-terminal domain"/>
    <property type="match status" value="1"/>
</dbReference>
<feature type="region of interest" description="Disordered" evidence="4">
    <location>
        <begin position="1"/>
        <end position="24"/>
    </location>
</feature>
<keyword evidence="5" id="KW-1133">Transmembrane helix</keyword>
<evidence type="ECO:0000256" key="2">
    <source>
        <dbReference type="ARBA" id="ARBA00022645"/>
    </source>
</evidence>
<name>A0A1Q6HQ70_BACUN</name>
<dbReference type="GO" id="GO:0004180">
    <property type="term" value="F:carboxypeptidase activity"/>
    <property type="evidence" value="ECO:0007669"/>
    <property type="project" value="UniProtKB-KW"/>
</dbReference>
<dbReference type="GO" id="GO:0005886">
    <property type="term" value="C:plasma membrane"/>
    <property type="evidence" value="ECO:0007669"/>
    <property type="project" value="TreeGrafter"/>
</dbReference>
<dbReference type="InterPro" id="IPR005311">
    <property type="entry name" value="PBP_dimer"/>
</dbReference>
<evidence type="ECO:0000256" key="3">
    <source>
        <dbReference type="ARBA" id="ARBA00023136"/>
    </source>
</evidence>
<evidence type="ECO:0000313" key="7">
    <source>
        <dbReference type="EMBL" id="OKZ28771.1"/>
    </source>
</evidence>
<dbReference type="PANTHER" id="PTHR30627">
    <property type="entry name" value="PEPTIDOGLYCAN D,D-TRANSPEPTIDASE"/>
    <property type="match status" value="1"/>
</dbReference>
<dbReference type="InterPro" id="IPR012338">
    <property type="entry name" value="Beta-lactam/transpept-like"/>
</dbReference>
<accession>A0A1Q6HQ70</accession>
<dbReference type="SUPFAM" id="SSF56519">
    <property type="entry name" value="Penicillin binding protein dimerisation domain"/>
    <property type="match status" value="1"/>
</dbReference>
<dbReference type="Pfam" id="PF03717">
    <property type="entry name" value="PBP_dimer"/>
    <property type="match status" value="1"/>
</dbReference>
<sequence length="708" mass="78548">MKRSTTPDRRTATAKGSNAPSARKGSNNLSHIMFRYVIITLFIFLFAGAIGYKLFSTTVLDAEEWNSKANAELQKTDTIAPVRGDILAADGTVLVTNLQFYNVRIDFGSEAFAKKEFVENLGALCDSLAKYFPTRDKDGWRDVLQKQYTAEKKSRSYKLLSRISYADLELVRSFPFFNMGNANKTGFIEEPFKKRDCPYGEMARLSIGSVGQTKTCKEIHGVSGLERSLDSLLYGTPGTYKRVAFTKRIGNWTDVPAVNGWNVTTTIDITLQDILEQELITMLDSCDAEWASAVLMEVSTGDIKAISNVERDTTGNYVEAYNRIVTAYEPGSVVKPISMMIALEDGLVNDIDEIIPIGASFPYGGGRAITDSHFNSQLTVAGVIEQSSNIGMARIIVRGYDKNPAGFVKRFEDLGFFEKMNSGIYEEEQPRIHRNPSRLDMSRMCFGYATAIPPLYTLSVYNAIANNGRYVRPRLVKALNRDGIDSVIPVSYIRDRICSEENAAKVRAMLRRVVDGDHGTGRRLKHCKVPLAGKTGTCYHLNLKTKQYETAKKRLAFCGFFPADNPKYSMFVLTFHPRKNLMGAASSSGLVMQNVAEKMYSRGMLGNTSDFHTDAPENPAAPLINAPAVAGAYTVLRNALSHKLKPRVIATPDDRHETGMPSVQNLSFRDALSKLEKAGYDVTFRGTGRVTSQQLIDKKKVLLTLSNS</sequence>
<dbReference type="GO" id="GO:0071555">
    <property type="term" value="P:cell wall organization"/>
    <property type="evidence" value="ECO:0007669"/>
    <property type="project" value="TreeGrafter"/>
</dbReference>
<dbReference type="InterPro" id="IPR036138">
    <property type="entry name" value="PBP_dimer_sf"/>
</dbReference>
<dbReference type="Pfam" id="PF00905">
    <property type="entry name" value="Transpeptidase"/>
    <property type="match status" value="1"/>
</dbReference>
<keyword evidence="2" id="KW-0121">Carboxypeptidase</keyword>
<keyword evidence="2" id="KW-0378">Hydrolase</keyword>
<dbReference type="Gene3D" id="3.90.1310.10">
    <property type="entry name" value="Penicillin-binding protein 2a (Domain 2)"/>
    <property type="match status" value="1"/>
</dbReference>
<dbReference type="PROSITE" id="PS51178">
    <property type="entry name" value="PASTA"/>
    <property type="match status" value="1"/>
</dbReference>
<dbReference type="Gene3D" id="3.30.450.330">
    <property type="match status" value="1"/>
</dbReference>
<dbReference type="Proteomes" id="UP000186549">
    <property type="component" value="Unassembled WGS sequence"/>
</dbReference>
<feature type="transmembrane region" description="Helical" evidence="5">
    <location>
        <begin position="33"/>
        <end position="52"/>
    </location>
</feature>
<comment type="caution">
    <text evidence="7">The sequence shown here is derived from an EMBL/GenBank/DDBJ whole genome shotgun (WGS) entry which is preliminary data.</text>
</comment>
<evidence type="ECO:0000259" key="6">
    <source>
        <dbReference type="PROSITE" id="PS51178"/>
    </source>
</evidence>
<comment type="subcellular location">
    <subcellularLocation>
        <location evidence="1">Membrane</location>
    </subcellularLocation>
</comment>
<keyword evidence="2" id="KW-0645">Protease</keyword>
<dbReference type="AlphaFoldDB" id="A0A1Q6HQ70"/>
<dbReference type="InterPro" id="IPR005543">
    <property type="entry name" value="PASTA_dom"/>
</dbReference>
<feature type="compositionally biased region" description="Polar residues" evidence="4">
    <location>
        <begin position="14"/>
        <end position="24"/>
    </location>
</feature>
<evidence type="ECO:0000256" key="1">
    <source>
        <dbReference type="ARBA" id="ARBA00004370"/>
    </source>
</evidence>
<dbReference type="GO" id="GO:0008658">
    <property type="term" value="F:penicillin binding"/>
    <property type="evidence" value="ECO:0007669"/>
    <property type="project" value="InterPro"/>
</dbReference>